<dbReference type="PROSITE" id="PS51257">
    <property type="entry name" value="PROKAR_LIPOPROTEIN"/>
    <property type="match status" value="1"/>
</dbReference>
<protein>
    <recommendedName>
        <fullName evidence="3">FKB95-like N-terminal Kelch domain-containing protein</fullName>
    </recommendedName>
</protein>
<dbReference type="Pfam" id="PF25210">
    <property type="entry name" value="Kelch_FKB95"/>
    <property type="match status" value="1"/>
</dbReference>
<evidence type="ECO:0000259" key="3">
    <source>
        <dbReference type="Pfam" id="PF25210"/>
    </source>
</evidence>
<accession>A0A4Y7I7F0</accession>
<proteinExistence type="predicted"/>
<dbReference type="PANTHER" id="PTHR46344">
    <property type="entry name" value="OS02G0202900 PROTEIN"/>
    <property type="match status" value="1"/>
</dbReference>
<dbReference type="OMA" id="MLMERRY"/>
<name>A0A4Y7I7F0_PAPSO</name>
<dbReference type="AlphaFoldDB" id="A0A4Y7I7F0"/>
<keyword evidence="2" id="KW-0677">Repeat</keyword>
<keyword evidence="5" id="KW-1185">Reference proteome</keyword>
<evidence type="ECO:0000313" key="5">
    <source>
        <dbReference type="Proteomes" id="UP000316621"/>
    </source>
</evidence>
<dbReference type="InterPro" id="IPR057499">
    <property type="entry name" value="Kelch_FKB95"/>
</dbReference>
<keyword evidence="1" id="KW-0880">Kelch repeat</keyword>
<reference evidence="4 5" key="1">
    <citation type="journal article" date="2018" name="Science">
        <title>The opium poppy genome and morphinan production.</title>
        <authorList>
            <person name="Guo L."/>
            <person name="Winzer T."/>
            <person name="Yang X."/>
            <person name="Li Y."/>
            <person name="Ning Z."/>
            <person name="He Z."/>
            <person name="Teodor R."/>
            <person name="Lu Y."/>
            <person name="Bowser T.A."/>
            <person name="Graham I.A."/>
            <person name="Ye K."/>
        </authorList>
    </citation>
    <scope>NUCLEOTIDE SEQUENCE [LARGE SCALE GENOMIC DNA]</scope>
    <source>
        <strain evidence="5">cv. HN1</strain>
        <tissue evidence="4">Leaves</tissue>
    </source>
</reference>
<dbReference type="InterPro" id="IPR015915">
    <property type="entry name" value="Kelch-typ_b-propeller"/>
</dbReference>
<sequence length="160" mass="17707">MRVARKFAAAEVVNGMIYVIGGCLVDSWFRSSHWAEVFDPIEGEWEVVPSPVDVKKKRVHGCAVIGDKVYAMADRGGVLYDTKELSWDAVKTGINLGWRGGATVVDGILFSYDYLGKIKNFDENVKWWRELKGLGSGLHKFLCGATMAYVGGNLCVGKKR</sequence>
<dbReference type="Gramene" id="RZC43986">
    <property type="protein sequence ID" value="RZC43986"/>
    <property type="gene ID" value="C5167_036936"/>
</dbReference>
<dbReference type="EMBL" id="CM010715">
    <property type="protein sequence ID" value="RZC43986.1"/>
    <property type="molecule type" value="Genomic_DNA"/>
</dbReference>
<dbReference type="Gene3D" id="2.120.10.80">
    <property type="entry name" value="Kelch-type beta propeller"/>
    <property type="match status" value="1"/>
</dbReference>
<dbReference type="PANTHER" id="PTHR46344:SF19">
    <property type="entry name" value="F-BOX DOMAIN-CONTAINING PROTEIN"/>
    <property type="match status" value="1"/>
</dbReference>
<feature type="domain" description="FKB95-like N-terminal Kelch" evidence="3">
    <location>
        <begin position="1"/>
        <end position="156"/>
    </location>
</feature>
<organism evidence="4 5">
    <name type="scientific">Papaver somniferum</name>
    <name type="common">Opium poppy</name>
    <dbReference type="NCBI Taxonomy" id="3469"/>
    <lineage>
        <taxon>Eukaryota</taxon>
        <taxon>Viridiplantae</taxon>
        <taxon>Streptophyta</taxon>
        <taxon>Embryophyta</taxon>
        <taxon>Tracheophyta</taxon>
        <taxon>Spermatophyta</taxon>
        <taxon>Magnoliopsida</taxon>
        <taxon>Ranunculales</taxon>
        <taxon>Papaveraceae</taxon>
        <taxon>Papaveroideae</taxon>
        <taxon>Papaver</taxon>
    </lineage>
</organism>
<evidence type="ECO:0000256" key="1">
    <source>
        <dbReference type="ARBA" id="ARBA00022441"/>
    </source>
</evidence>
<evidence type="ECO:0000313" key="4">
    <source>
        <dbReference type="EMBL" id="RZC43986.1"/>
    </source>
</evidence>
<dbReference type="SUPFAM" id="SSF117281">
    <property type="entry name" value="Kelch motif"/>
    <property type="match status" value="1"/>
</dbReference>
<evidence type="ECO:0000256" key="2">
    <source>
        <dbReference type="ARBA" id="ARBA00022737"/>
    </source>
</evidence>
<dbReference type="Proteomes" id="UP000316621">
    <property type="component" value="Chromosome 1"/>
</dbReference>
<gene>
    <name evidence="4" type="ORF">C5167_036936</name>
</gene>